<sequence>MITLRSTTSVVPGTIDFFCSSTVMLQANRADVLAIAQASFKNPTLQPLGNLVRSLSLSTAVPIYIEHVEMISDACPFITALAGQMNNPALVNDGDLDSSLSYIEAIKQLKFPADVLGPVPMTDHVAFAFFNVMFRLFLRLTILDFPLYYLTFGCAACAFVCGLSA</sequence>
<accession>A0A1X2GCH3</accession>
<dbReference type="AlphaFoldDB" id="A0A1X2GCH3"/>
<comment type="caution">
    <text evidence="1">The sequence shown here is derived from an EMBL/GenBank/DDBJ whole genome shotgun (WGS) entry which is preliminary data.</text>
</comment>
<dbReference type="Proteomes" id="UP000242146">
    <property type="component" value="Unassembled WGS sequence"/>
</dbReference>
<evidence type="ECO:0000313" key="2">
    <source>
        <dbReference type="Proteomes" id="UP000242146"/>
    </source>
</evidence>
<protein>
    <submittedName>
        <fullName evidence="1">Uncharacterized protein</fullName>
    </submittedName>
</protein>
<reference evidence="1 2" key="1">
    <citation type="submission" date="2016-07" db="EMBL/GenBank/DDBJ databases">
        <title>Pervasive Adenine N6-methylation of Active Genes in Fungi.</title>
        <authorList>
            <consortium name="DOE Joint Genome Institute"/>
            <person name="Mondo S.J."/>
            <person name="Dannebaum R.O."/>
            <person name="Kuo R.C."/>
            <person name="Labutti K."/>
            <person name="Haridas S."/>
            <person name="Kuo A."/>
            <person name="Salamov A."/>
            <person name="Ahrendt S.R."/>
            <person name="Lipzen A."/>
            <person name="Sullivan W."/>
            <person name="Andreopoulos W.B."/>
            <person name="Clum A."/>
            <person name="Lindquist E."/>
            <person name="Daum C."/>
            <person name="Ramamoorthy G.K."/>
            <person name="Gryganskyi A."/>
            <person name="Culley D."/>
            <person name="Magnuson J.K."/>
            <person name="James T.Y."/>
            <person name="O'Malley M.A."/>
            <person name="Stajich J.E."/>
            <person name="Spatafora J.W."/>
            <person name="Visel A."/>
            <person name="Grigoriev I.V."/>
        </authorList>
    </citation>
    <scope>NUCLEOTIDE SEQUENCE [LARGE SCALE GENOMIC DNA]</scope>
    <source>
        <strain evidence="1 2">NRRL 3301</strain>
    </source>
</reference>
<dbReference type="EMBL" id="MCGT01000023">
    <property type="protein sequence ID" value="ORX50541.1"/>
    <property type="molecule type" value="Genomic_DNA"/>
</dbReference>
<name>A0A1X2GCH3_9FUNG</name>
<evidence type="ECO:0000313" key="1">
    <source>
        <dbReference type="EMBL" id="ORX50541.1"/>
    </source>
</evidence>
<proteinExistence type="predicted"/>
<organism evidence="1 2">
    <name type="scientific">Hesseltinella vesiculosa</name>
    <dbReference type="NCBI Taxonomy" id="101127"/>
    <lineage>
        <taxon>Eukaryota</taxon>
        <taxon>Fungi</taxon>
        <taxon>Fungi incertae sedis</taxon>
        <taxon>Mucoromycota</taxon>
        <taxon>Mucoromycotina</taxon>
        <taxon>Mucoromycetes</taxon>
        <taxon>Mucorales</taxon>
        <taxon>Cunninghamellaceae</taxon>
        <taxon>Hesseltinella</taxon>
    </lineage>
</organism>
<keyword evidence="2" id="KW-1185">Reference proteome</keyword>
<gene>
    <name evidence="1" type="ORF">DM01DRAFT_1375875</name>
</gene>